<evidence type="ECO:0000256" key="5">
    <source>
        <dbReference type="SAM" id="MobiDB-lite"/>
    </source>
</evidence>
<feature type="transmembrane region" description="Helical" evidence="6">
    <location>
        <begin position="987"/>
        <end position="1007"/>
    </location>
</feature>
<feature type="signal peptide" evidence="7">
    <location>
        <begin position="1"/>
        <end position="29"/>
    </location>
</feature>
<keyword evidence="6" id="KW-1133">Transmembrane helix</keyword>
<dbReference type="Gene3D" id="2.60.40.3930">
    <property type="match status" value="2"/>
</dbReference>
<evidence type="ECO:0000259" key="10">
    <source>
        <dbReference type="Pfam" id="PF18202"/>
    </source>
</evidence>
<feature type="chain" id="PRO_5044490711" evidence="7">
    <location>
        <begin position="30"/>
        <end position="1015"/>
    </location>
</feature>
<dbReference type="Proteomes" id="UP000411588">
    <property type="component" value="Unassembled WGS sequence"/>
</dbReference>
<name>A0AB74Q9Y1_CLODI</name>
<feature type="domain" description="Gram-positive cocci surface proteins LPxTG" evidence="8">
    <location>
        <begin position="979"/>
        <end position="1014"/>
    </location>
</feature>
<protein>
    <submittedName>
        <fullName evidence="11">Cell surface protein</fullName>
    </submittedName>
</protein>
<feature type="domain" description="T-Q ester bond containing" evidence="10">
    <location>
        <begin position="829"/>
        <end position="951"/>
    </location>
</feature>
<keyword evidence="3 7" id="KW-0732">Signal</keyword>
<dbReference type="Pfam" id="PF18202">
    <property type="entry name" value="TQ"/>
    <property type="match status" value="2"/>
</dbReference>
<dbReference type="RefSeq" id="WP_009902317.1">
    <property type="nucleotide sequence ID" value="NZ_CAACZR010000002.1"/>
</dbReference>
<feature type="domain" description="SpaA-like prealbumin fold" evidence="9">
    <location>
        <begin position="214"/>
        <end position="295"/>
    </location>
</feature>
<dbReference type="AlphaFoldDB" id="A0AB74Q9Y1"/>
<evidence type="ECO:0000256" key="7">
    <source>
        <dbReference type="SAM" id="SignalP"/>
    </source>
</evidence>
<reference evidence="11 12" key="1">
    <citation type="submission" date="2019-02" db="EMBL/GenBank/DDBJ databases">
        <authorList>
            <consortium name="Pathogen Informatics"/>
        </authorList>
    </citation>
    <scope>NUCLEOTIDE SEQUENCE [LARGE SCALE GENOMIC DNA]</scope>
    <source>
        <strain evidence="12">clo34</strain>
    </source>
</reference>
<accession>A0AB74Q9Y1</accession>
<keyword evidence="6" id="KW-0472">Membrane</keyword>
<keyword evidence="1" id="KW-0134">Cell wall</keyword>
<feature type="domain" description="SpaA-like prealbumin fold" evidence="9">
    <location>
        <begin position="463"/>
        <end position="561"/>
    </location>
</feature>
<evidence type="ECO:0000256" key="3">
    <source>
        <dbReference type="ARBA" id="ARBA00022729"/>
    </source>
</evidence>
<dbReference type="InterPro" id="IPR019931">
    <property type="entry name" value="LPXTG_anchor"/>
</dbReference>
<feature type="domain" description="T-Q ester bond containing" evidence="10">
    <location>
        <begin position="700"/>
        <end position="821"/>
    </location>
</feature>
<evidence type="ECO:0000256" key="1">
    <source>
        <dbReference type="ARBA" id="ARBA00022512"/>
    </source>
</evidence>
<organism evidence="11 12">
    <name type="scientific">Clostridioides difficile</name>
    <name type="common">Peptoclostridium difficile</name>
    <dbReference type="NCBI Taxonomy" id="1496"/>
    <lineage>
        <taxon>Bacteria</taxon>
        <taxon>Bacillati</taxon>
        <taxon>Bacillota</taxon>
        <taxon>Clostridia</taxon>
        <taxon>Peptostreptococcales</taxon>
        <taxon>Peptostreptococcaceae</taxon>
        <taxon>Clostridioides</taxon>
    </lineage>
</organism>
<dbReference type="InterPro" id="IPR041033">
    <property type="entry name" value="SpaA_PFL_dom_1"/>
</dbReference>
<dbReference type="EMBL" id="CAADAN010000004">
    <property type="protein sequence ID" value="VFD31130.1"/>
    <property type="molecule type" value="Genomic_DNA"/>
</dbReference>
<keyword evidence="4" id="KW-0572">Peptidoglycan-anchor</keyword>
<dbReference type="NCBIfam" id="NF033903">
    <property type="entry name" value="VaFE_rpt"/>
    <property type="match status" value="2"/>
</dbReference>
<evidence type="ECO:0000259" key="9">
    <source>
        <dbReference type="Pfam" id="PF17802"/>
    </source>
</evidence>
<evidence type="ECO:0000313" key="11">
    <source>
        <dbReference type="EMBL" id="VFD31130.1"/>
    </source>
</evidence>
<evidence type="ECO:0000256" key="4">
    <source>
        <dbReference type="ARBA" id="ARBA00023088"/>
    </source>
</evidence>
<dbReference type="Gene3D" id="2.60.40.10">
    <property type="entry name" value="Immunoglobulins"/>
    <property type="match status" value="3"/>
</dbReference>
<feature type="compositionally biased region" description="Low complexity" evidence="5">
    <location>
        <begin position="969"/>
        <end position="981"/>
    </location>
</feature>
<gene>
    <name evidence="11" type="ORF">SAMEA1402399_01512</name>
</gene>
<evidence type="ECO:0000259" key="8">
    <source>
        <dbReference type="Pfam" id="PF00746"/>
    </source>
</evidence>
<dbReference type="InterPro" id="IPR013783">
    <property type="entry name" value="Ig-like_fold"/>
</dbReference>
<dbReference type="Pfam" id="PF17802">
    <property type="entry name" value="SpaA"/>
    <property type="match status" value="2"/>
</dbReference>
<sequence length="1015" mass="112021">MKKILKRLCTGFLAFATVVTALPSSTVHASNTQYWTESKERVGIVEQVMNDGSISSTFNEGHLTVEGKDAYCIDINTAFKNGYKTRTDASSRMSADRISDVALSIEYVKQYTDSHSGISSKHAYLLRQLVVWQRLSVQLDWQCDNVRASYDEIPKAVQDEVFAGAKAFVKENKGRYDCGGYIYSGEGQELGQFWAKLAVGNAKLQKTSTNANITDGNGIYSIAGATYGVYSDKDCTKQLATLTTDTSGNTEAVEVRATTVYIKELSAPAGFKIDKTVYSLSVEAGKTATLKVSDTPKVTDTLIELFKIDMETQKSNPQGNASLEGAEFTWNFYAGYYNKNNLPAQPTRTWVTKTIAEKDSDGAIHYITRLANAYKVSGDSFYMQDGKNVLPLGTLTVEETKSPSGYLLEGAYMQADGSEEQIKEMYLTQITEDGDLAVLSGSNQYHVSDKVIRGGVKIQKRDLETKDTKAQGGATLKNTAFEIISLNENAVLVESKLYKKNEVLKTIHTDIEGIASTSADLLPYGKYRLSEQKPPEGYLTDGAKPIDFEITENGKIVDLTDEAHSIYNQIKRGDIEGVKIGAGSHKRLADVPFRITSKTTGESHVVVTDDNGQFSTASDWASHKHNTNAGKTSEDGVWFGTSEPDDSKGALLYDTYIIEELRCESNKGFKLIPPFEIVISRNKVVVDLGTLTDEYEKEITIHTTATSKDGEKTILAGNDVTIIDTVKLDGLVKGTKYQLKGWQMLKEENAELLVGDKRVESDYTFVADDEAMKVEIAYTFNASALGGKNLVTFEELYDLSNPEEPVKVAEHKDIEDDGQTVLITERIIKIHTTATDKDGKKEIEAGKDVTIVDTVKLEGLEVGTKYQLVGWQMLKEENAELIINDKKVENDYTFTSDSETMEVKIAFTFDASALGGKQFVTFEELYDLSNPDKPIKVTEHKDIEDDGQTVTIKEVPETPTPEEPEKPTTPDTPTKTDSPKTGDNTNILAFAIMMFVSAGGLAGTYFFKRRKMKKS</sequence>
<evidence type="ECO:0000256" key="2">
    <source>
        <dbReference type="ARBA" id="ARBA00022525"/>
    </source>
</evidence>
<proteinExistence type="predicted"/>
<dbReference type="Pfam" id="PF00746">
    <property type="entry name" value="Gram_pos_anchor"/>
    <property type="match status" value="1"/>
</dbReference>
<dbReference type="InterPro" id="IPR041100">
    <property type="entry name" value="TQ"/>
</dbReference>
<comment type="caution">
    <text evidence="11">The sequence shown here is derived from an EMBL/GenBank/DDBJ whole genome shotgun (WGS) entry which is preliminary data.</text>
</comment>
<evidence type="ECO:0000313" key="12">
    <source>
        <dbReference type="Proteomes" id="UP000411588"/>
    </source>
</evidence>
<keyword evidence="2" id="KW-0964">Secreted</keyword>
<dbReference type="NCBIfam" id="TIGR01167">
    <property type="entry name" value="LPXTG_anchor"/>
    <property type="match status" value="1"/>
</dbReference>
<keyword evidence="6" id="KW-0812">Transmembrane</keyword>
<feature type="region of interest" description="Disordered" evidence="5">
    <location>
        <begin position="939"/>
        <end position="982"/>
    </location>
</feature>
<evidence type="ECO:0000256" key="6">
    <source>
        <dbReference type="SAM" id="Phobius"/>
    </source>
</evidence>